<accession>A0A2U1JIZ3</accession>
<proteinExistence type="predicted"/>
<sequence>MSKEKSIQEKTSADSKSIGFDYQYYFFLNELLQIKEGQTVGYEVKDDVHIEMRDGMETLIQLKHSISSTGTLSVKDEDLWKTISNWIDIITDSALGRSASDSQIEFIKNTNFLLVTNKSNSSRNEFLKKVNLLKENSLTITSFKEYLLKLCTPKKGKNKSQVDKYISKLHSKDNEFVEEFIKKLDFCLSKDDLFDLIYTRLKEKNVPERRLENVFHAIDSSLRKMIYEEVKSRKKVIISFEDYYKRFTRYFELGRSKKLPIKLITPKKPIPDDYNSYLSIKQLLDAEILDKDDLDYEDELVTIFTSKILLLNNIEEWLQESEITEEEKMRFNSNSIRIWEISHKKSHAKLKRKLRRVSIDELDSEEIIECATECYYDVLGEKLTIDETELDQDLSNGQFYVLSDEPSIGWRIDWKELYKN</sequence>
<dbReference type="OrthoDB" id="2786695at2"/>
<gene>
    <name evidence="1" type="ORF">DCC39_18510</name>
</gene>
<comment type="caution">
    <text evidence="1">The sequence shown here is derived from an EMBL/GenBank/DDBJ whole genome shotgun (WGS) entry which is preliminary data.</text>
</comment>
<dbReference type="RefSeq" id="WP_116556366.1">
    <property type="nucleotide sequence ID" value="NZ_QCZG01000082.1"/>
</dbReference>
<evidence type="ECO:0008006" key="3">
    <source>
        <dbReference type="Google" id="ProtNLM"/>
    </source>
</evidence>
<protein>
    <recommendedName>
        <fullName evidence="3">CD-NTase associated protein 4-like DNA endonuclease domain-containing protein</fullName>
    </recommendedName>
</protein>
<keyword evidence="2" id="KW-1185">Reference proteome</keyword>
<evidence type="ECO:0000313" key="2">
    <source>
        <dbReference type="Proteomes" id="UP000245998"/>
    </source>
</evidence>
<name>A0A2U1JIZ3_9BACI</name>
<evidence type="ECO:0000313" key="1">
    <source>
        <dbReference type="EMBL" id="PWA04974.1"/>
    </source>
</evidence>
<dbReference type="AlphaFoldDB" id="A0A2U1JIZ3"/>
<reference evidence="1 2" key="1">
    <citation type="submission" date="2018-04" db="EMBL/GenBank/DDBJ databases">
        <title>Camelliibacillus theae gen. nov., sp. nov., isolated from Pu'er tea.</title>
        <authorList>
            <person name="Niu L."/>
        </authorList>
    </citation>
    <scope>NUCLEOTIDE SEQUENCE [LARGE SCALE GENOMIC DNA]</scope>
    <source>
        <strain evidence="1 2">T8</strain>
    </source>
</reference>
<dbReference type="EMBL" id="QCZG01000082">
    <property type="protein sequence ID" value="PWA04974.1"/>
    <property type="molecule type" value="Genomic_DNA"/>
</dbReference>
<organism evidence="1 2">
    <name type="scientific">Pueribacillus theae</name>
    <dbReference type="NCBI Taxonomy" id="2171751"/>
    <lineage>
        <taxon>Bacteria</taxon>
        <taxon>Bacillati</taxon>
        <taxon>Bacillota</taxon>
        <taxon>Bacilli</taxon>
        <taxon>Bacillales</taxon>
        <taxon>Bacillaceae</taxon>
        <taxon>Pueribacillus</taxon>
    </lineage>
</organism>
<dbReference type="Proteomes" id="UP000245998">
    <property type="component" value="Unassembled WGS sequence"/>
</dbReference>